<proteinExistence type="predicted"/>
<keyword evidence="1" id="KW-1133">Transmembrane helix</keyword>
<feature type="transmembrane region" description="Helical" evidence="1">
    <location>
        <begin position="53"/>
        <end position="73"/>
    </location>
</feature>
<dbReference type="Proteomes" id="UP000886748">
    <property type="component" value="Unassembled WGS sequence"/>
</dbReference>
<dbReference type="PROSITE" id="PS51257">
    <property type="entry name" value="PROKAR_LIPOPROTEIN"/>
    <property type="match status" value="1"/>
</dbReference>
<keyword evidence="1" id="KW-0472">Membrane</keyword>
<keyword evidence="1" id="KW-0812">Transmembrane</keyword>
<reference evidence="2" key="2">
    <citation type="journal article" date="2021" name="PeerJ">
        <title>Extensive microbial diversity within the chicken gut microbiome revealed by metagenomics and culture.</title>
        <authorList>
            <person name="Gilroy R."/>
            <person name="Ravi A."/>
            <person name="Getino M."/>
            <person name="Pursley I."/>
            <person name="Horton D.L."/>
            <person name="Alikhan N.F."/>
            <person name="Baker D."/>
            <person name="Gharbi K."/>
            <person name="Hall N."/>
            <person name="Watson M."/>
            <person name="Adriaenssens E.M."/>
            <person name="Foster-Nyarko E."/>
            <person name="Jarju S."/>
            <person name="Secka A."/>
            <person name="Antonio M."/>
            <person name="Oren A."/>
            <person name="Chaudhuri R.R."/>
            <person name="La Ragione R."/>
            <person name="Hildebrand F."/>
            <person name="Pallen M.J."/>
        </authorList>
    </citation>
    <scope>NUCLEOTIDE SEQUENCE</scope>
    <source>
        <strain evidence="2">CHK154-7741</strain>
    </source>
</reference>
<gene>
    <name evidence="2" type="ORF">IAD26_07290</name>
</gene>
<reference evidence="2" key="1">
    <citation type="submission" date="2020-10" db="EMBL/GenBank/DDBJ databases">
        <authorList>
            <person name="Gilroy R."/>
        </authorList>
    </citation>
    <scope>NUCLEOTIDE SEQUENCE</scope>
    <source>
        <strain evidence="2">CHK154-7741</strain>
    </source>
</reference>
<organism evidence="2 3">
    <name type="scientific">Candidatus Limenecus avicola</name>
    <dbReference type="NCBI Taxonomy" id="2840847"/>
    <lineage>
        <taxon>Bacteria</taxon>
        <taxon>Bacillati</taxon>
        <taxon>Bacillota</taxon>
        <taxon>Clostridia</taxon>
        <taxon>Eubacteriales</taxon>
        <taxon>Clostridiaceae</taxon>
        <taxon>Clostridiaceae incertae sedis</taxon>
        <taxon>Candidatus Limenecus</taxon>
    </lineage>
</organism>
<evidence type="ECO:0000313" key="2">
    <source>
        <dbReference type="EMBL" id="HIU92919.1"/>
    </source>
</evidence>
<feature type="transmembrane region" description="Helical" evidence="1">
    <location>
        <begin position="12"/>
        <end position="33"/>
    </location>
</feature>
<evidence type="ECO:0000313" key="3">
    <source>
        <dbReference type="Proteomes" id="UP000886748"/>
    </source>
</evidence>
<dbReference type="AlphaFoldDB" id="A0A9D1SRX4"/>
<evidence type="ECO:0000256" key="1">
    <source>
        <dbReference type="SAM" id="Phobius"/>
    </source>
</evidence>
<name>A0A9D1SRX4_9CLOT</name>
<sequence length="130" mass="14650">MNKKFNVIKINGFKGLLLAGFIVGCLIAGFLIFPGWICKGLWNFMAGYFEQMPVMTLIHGIMLWCIIALSLYATNRGNFAISFGTSTPMPNNEERIKEIIKQINENNAKIMPISKKSDNIEDESDDKITK</sequence>
<comment type="caution">
    <text evidence="2">The sequence shown here is derived from an EMBL/GenBank/DDBJ whole genome shotgun (WGS) entry which is preliminary data.</text>
</comment>
<accession>A0A9D1SRX4</accession>
<dbReference type="EMBL" id="DVOD01000052">
    <property type="protein sequence ID" value="HIU92919.1"/>
    <property type="molecule type" value="Genomic_DNA"/>
</dbReference>
<protein>
    <submittedName>
        <fullName evidence="2">Uncharacterized protein</fullName>
    </submittedName>
</protein>